<sequence>MGLLGEEFRGNCPGGGYAYQNWIGLICRSERFDDPCNRLLTVEVSFLSALPCNGNEEIVTTENCAEGASKSWSWVLPCIEHNWVSQTGRFGGIAMLRLSCLGWPLVINLICISVIRGRFVPPGRDIDLSLQYGPEVGDGFLWLSDEGVKKCLQCVTQLGRYVVFGEGLETDGAEGICMTSWEMRMKPCEVGRGLFCPGDYLVCTGPFSRRAHYFKKLTCERSGVLKSWRDYDEVCFNLFPDQTQGSSECHCPPLWDGGESSSLEERTAEQTGEKLVTRFGPGGKFAVSD</sequence>
<name>A0A226CY05_FOLCA</name>
<gene>
    <name evidence="1" type="ORF">Fcan01_27353</name>
</gene>
<protein>
    <submittedName>
        <fullName evidence="1">Uncharacterized protein</fullName>
    </submittedName>
</protein>
<dbReference type="Proteomes" id="UP000198287">
    <property type="component" value="Unassembled WGS sequence"/>
</dbReference>
<comment type="caution">
    <text evidence="1">The sequence shown here is derived from an EMBL/GenBank/DDBJ whole genome shotgun (WGS) entry which is preliminary data.</text>
</comment>
<accession>A0A226CY05</accession>
<keyword evidence="2" id="KW-1185">Reference proteome</keyword>
<organism evidence="1 2">
    <name type="scientific">Folsomia candida</name>
    <name type="common">Springtail</name>
    <dbReference type="NCBI Taxonomy" id="158441"/>
    <lineage>
        <taxon>Eukaryota</taxon>
        <taxon>Metazoa</taxon>
        <taxon>Ecdysozoa</taxon>
        <taxon>Arthropoda</taxon>
        <taxon>Hexapoda</taxon>
        <taxon>Collembola</taxon>
        <taxon>Entomobryomorpha</taxon>
        <taxon>Isotomoidea</taxon>
        <taxon>Isotomidae</taxon>
        <taxon>Proisotominae</taxon>
        <taxon>Folsomia</taxon>
    </lineage>
</organism>
<dbReference type="AlphaFoldDB" id="A0A226CY05"/>
<proteinExistence type="predicted"/>
<dbReference type="EMBL" id="LNIX01000051">
    <property type="protein sequence ID" value="OXA37869.1"/>
    <property type="molecule type" value="Genomic_DNA"/>
</dbReference>
<evidence type="ECO:0000313" key="2">
    <source>
        <dbReference type="Proteomes" id="UP000198287"/>
    </source>
</evidence>
<evidence type="ECO:0000313" key="1">
    <source>
        <dbReference type="EMBL" id="OXA37869.1"/>
    </source>
</evidence>
<reference evidence="1 2" key="1">
    <citation type="submission" date="2015-12" db="EMBL/GenBank/DDBJ databases">
        <title>The genome of Folsomia candida.</title>
        <authorList>
            <person name="Faddeeva A."/>
            <person name="Derks M.F."/>
            <person name="Anvar Y."/>
            <person name="Smit S."/>
            <person name="Van Straalen N."/>
            <person name="Roelofs D."/>
        </authorList>
    </citation>
    <scope>NUCLEOTIDE SEQUENCE [LARGE SCALE GENOMIC DNA]</scope>
    <source>
        <strain evidence="1 2">VU population</strain>
        <tissue evidence="1">Whole body</tissue>
    </source>
</reference>